<protein>
    <recommendedName>
        <fullName evidence="4">TNFR-Cys domain-containing protein</fullName>
    </recommendedName>
</protein>
<dbReference type="EMBL" id="CALNXI010000277">
    <property type="protein sequence ID" value="CAH3023836.1"/>
    <property type="molecule type" value="Genomic_DNA"/>
</dbReference>
<feature type="transmembrane region" description="Helical" evidence="1">
    <location>
        <begin position="226"/>
        <end position="249"/>
    </location>
</feature>
<sequence>PKPPSPAGKILDRRQLVNLNKLSRNFIGALRTTTTYCRVFFIVYGLTFGCCKRQKPRPYEIERVINETHSIMWKCPECPFGQGLNVLCGTSINIGVQIQCTDCVEGFTYSDSHGYAPCKNCQKCAENEQTSGWCSKDEDTTKCLETCDKRFYWEELTASCVPCGDCCGDTFQREKQCQNVGLPITHQCRQTSIRCPHPTTVTVIHIKKQDLINHRDHEEKTNIFELVAIVVGALLAVIVIIIITILAIWKMYGWQEAKNLLRRFFCFFCQSLHSNKEVTFHFNNDVFDEGDNESTSLRDSEIHLEEATDRMGPLKSVPPVVKRPGLLRLSSVPVDTCPKEKSVIPRSHSDPGCLGKLSKEPMAENKPVAVLRKCFMEWIKKKKLEKGGYVAVSTEPDPADGAVPGPAADVQREEKPKALCPLKVAQKHQSTSTTELHHQPSITSVPEYFKNCLLSRNMGSIRIKFYRKICIKLDNPRGCFWDDYRMLGEAIGLEKDVVTCLGQTGKPTEKLLEKFDSQGGSSIRKFRGIVEKMGRDDIVCIINEWIVDEWNNTNKVNYSSTVVMAAMDSCFAVIGAHQHGTTVGPLYGKS</sequence>
<dbReference type="PANTHER" id="PTHR46605:SF2">
    <property type="entry name" value="TNFR-CYS DOMAIN-CONTAINING PROTEIN"/>
    <property type="match status" value="1"/>
</dbReference>
<dbReference type="Gene3D" id="1.10.533.10">
    <property type="entry name" value="Death Domain, Fas"/>
    <property type="match status" value="1"/>
</dbReference>
<keyword evidence="3" id="KW-1185">Reference proteome</keyword>
<dbReference type="Proteomes" id="UP001159427">
    <property type="component" value="Unassembled WGS sequence"/>
</dbReference>
<comment type="caution">
    <text evidence="2">The sequence shown here is derived from an EMBL/GenBank/DDBJ whole genome shotgun (WGS) entry which is preliminary data.</text>
</comment>
<dbReference type="Gene3D" id="2.10.50.10">
    <property type="entry name" value="Tumor Necrosis Factor Receptor, subunit A, domain 2"/>
    <property type="match status" value="1"/>
</dbReference>
<dbReference type="PANTHER" id="PTHR46605">
    <property type="entry name" value="TUMOR NECROSIS FACTOR RECEPTOR"/>
    <property type="match status" value="1"/>
</dbReference>
<keyword evidence="1" id="KW-0472">Membrane</keyword>
<accession>A0ABN8M813</accession>
<dbReference type="SUPFAM" id="SSF47986">
    <property type="entry name" value="DEATH domain"/>
    <property type="match status" value="1"/>
</dbReference>
<feature type="non-terminal residue" evidence="2">
    <location>
        <position position="1"/>
    </location>
</feature>
<evidence type="ECO:0000256" key="1">
    <source>
        <dbReference type="SAM" id="Phobius"/>
    </source>
</evidence>
<evidence type="ECO:0008006" key="4">
    <source>
        <dbReference type="Google" id="ProtNLM"/>
    </source>
</evidence>
<keyword evidence="1" id="KW-0812">Transmembrane</keyword>
<reference evidence="2 3" key="1">
    <citation type="submission" date="2022-05" db="EMBL/GenBank/DDBJ databases">
        <authorList>
            <consortium name="Genoscope - CEA"/>
            <person name="William W."/>
        </authorList>
    </citation>
    <scope>NUCLEOTIDE SEQUENCE [LARGE SCALE GENOMIC DNA]</scope>
</reference>
<evidence type="ECO:0000313" key="3">
    <source>
        <dbReference type="Proteomes" id="UP001159427"/>
    </source>
</evidence>
<keyword evidence="1" id="KW-1133">Transmembrane helix</keyword>
<dbReference type="InterPro" id="IPR052302">
    <property type="entry name" value="Neurotrophin_rcpt-DD"/>
</dbReference>
<name>A0ABN8M813_9CNID</name>
<evidence type="ECO:0000313" key="2">
    <source>
        <dbReference type="EMBL" id="CAH3023836.1"/>
    </source>
</evidence>
<proteinExistence type="predicted"/>
<dbReference type="InterPro" id="IPR011029">
    <property type="entry name" value="DEATH-like_dom_sf"/>
</dbReference>
<gene>
    <name evidence="2" type="ORF">PEVE_00020641</name>
</gene>
<organism evidence="2 3">
    <name type="scientific">Porites evermanni</name>
    <dbReference type="NCBI Taxonomy" id="104178"/>
    <lineage>
        <taxon>Eukaryota</taxon>
        <taxon>Metazoa</taxon>
        <taxon>Cnidaria</taxon>
        <taxon>Anthozoa</taxon>
        <taxon>Hexacorallia</taxon>
        <taxon>Scleractinia</taxon>
        <taxon>Fungiina</taxon>
        <taxon>Poritidae</taxon>
        <taxon>Porites</taxon>
    </lineage>
</organism>